<proteinExistence type="inferred from homology"/>
<evidence type="ECO:0000256" key="8">
    <source>
        <dbReference type="HAMAP-Rule" id="MF_00193"/>
    </source>
</evidence>
<dbReference type="InterPro" id="IPR003694">
    <property type="entry name" value="NAD_synthase"/>
</dbReference>
<feature type="binding site" description="in other chain" evidence="8">
    <location>
        <position position="174"/>
    </location>
    <ligand>
        <name>deamido-NAD(+)</name>
        <dbReference type="ChEBI" id="CHEBI:58437"/>
        <note>ligand shared between two neighboring subunits</note>
    </ligand>
</feature>
<accession>D3FFD0</accession>
<dbReference type="NCBIfam" id="NF002048">
    <property type="entry name" value="PRK00876.1"/>
    <property type="match status" value="1"/>
</dbReference>
<comment type="function">
    <text evidence="8">Catalyzes the ATP-dependent amidation of deamido-NAD to form NAD. Uses ammonia as a nitrogen source.</text>
</comment>
<keyword evidence="3 8" id="KW-0479">Metal-binding</keyword>
<feature type="binding site" description="in other chain" evidence="8">
    <location>
        <position position="207"/>
    </location>
    <ligand>
        <name>deamido-NAD(+)</name>
        <dbReference type="ChEBI" id="CHEBI:58437"/>
        <note>ligand shared between two neighboring subunits</note>
    </ligand>
</feature>
<keyword evidence="6 8" id="KW-0460">Magnesium</keyword>
<dbReference type="InterPro" id="IPR022926">
    <property type="entry name" value="NH(3)-dep_NAD(+)_synth"/>
</dbReference>
<comment type="subunit">
    <text evidence="8">Homodimer.</text>
</comment>
<dbReference type="PANTHER" id="PTHR23090:SF9">
    <property type="entry name" value="GLUTAMINE-DEPENDENT NAD(+) SYNTHETASE"/>
    <property type="match status" value="1"/>
</dbReference>
<keyword evidence="2 8" id="KW-0436">Ligase</keyword>
<feature type="domain" description="NAD/GMP synthase" evidence="11">
    <location>
        <begin position="21"/>
        <end position="100"/>
    </location>
</feature>
<feature type="binding site" evidence="8">
    <location>
        <position position="223"/>
    </location>
    <ligand>
        <name>ATP</name>
        <dbReference type="ChEBI" id="CHEBI:30616"/>
    </ligand>
</feature>
<gene>
    <name evidence="8" type="primary">nadE</name>
    <name evidence="12" type="ordered locus">Cwoe_5317</name>
</gene>
<sequence>MTEEDANGPFTLDAATTSELLANSLRDAVRDLGRRGAVVAISGGIDSSVAAALAVKALGTRHVQCLRLPERDIGQGASDLGLELAEALGARSIEESITGALDGLGCYRRRDEAIRLVFPDYQPDWKHKVVRSPPSGAIITFSLVVERPDGETLRAPMGAEAYRGLIAATNMKQRVRKLLEYTWADQLGYAVIGTPNLLEYDQGFFVKGGDGLADVKPIAGLYKTQVYALARALGVPASITDRTPTTETFSLAQTQEEFYFGHPYERMDLLLWNHTNGVPAAEAAPAAGIPVEAVEAAYWEIERRREATRYLHAEPVLLEVAAQKH</sequence>
<feature type="binding site" evidence="8">
    <location>
        <position position="245"/>
    </location>
    <ligand>
        <name>ATP</name>
        <dbReference type="ChEBI" id="CHEBI:30616"/>
    </ligand>
</feature>
<keyword evidence="5 8" id="KW-0067">ATP-binding</keyword>
<dbReference type="UniPathway" id="UPA00253">
    <property type="reaction ID" value="UER00333"/>
</dbReference>
<evidence type="ECO:0000256" key="7">
    <source>
        <dbReference type="ARBA" id="ARBA00023027"/>
    </source>
</evidence>
<dbReference type="HOGENOM" id="CLU_059327_0_0_11"/>
<dbReference type="GO" id="GO:0004359">
    <property type="term" value="F:glutaminase activity"/>
    <property type="evidence" value="ECO:0007669"/>
    <property type="project" value="InterPro"/>
</dbReference>
<keyword evidence="4 8" id="KW-0547">Nucleotide-binding</keyword>
<dbReference type="GO" id="GO:0008795">
    <property type="term" value="F:NAD+ synthase activity"/>
    <property type="evidence" value="ECO:0007669"/>
    <property type="project" value="UniProtKB-UniRule"/>
</dbReference>
<comment type="catalytic activity">
    <reaction evidence="8 10">
        <text>deamido-NAD(+) + NH4(+) + ATP = AMP + diphosphate + NAD(+) + H(+)</text>
        <dbReference type="Rhea" id="RHEA:21188"/>
        <dbReference type="ChEBI" id="CHEBI:15378"/>
        <dbReference type="ChEBI" id="CHEBI:28938"/>
        <dbReference type="ChEBI" id="CHEBI:30616"/>
        <dbReference type="ChEBI" id="CHEBI:33019"/>
        <dbReference type="ChEBI" id="CHEBI:57540"/>
        <dbReference type="ChEBI" id="CHEBI:58437"/>
        <dbReference type="ChEBI" id="CHEBI:456215"/>
        <dbReference type="EC" id="6.3.1.5"/>
    </reaction>
</comment>
<feature type="binding site" evidence="8">
    <location>
        <position position="194"/>
    </location>
    <ligand>
        <name>ATP</name>
        <dbReference type="ChEBI" id="CHEBI:30616"/>
    </ligand>
</feature>
<evidence type="ECO:0000256" key="3">
    <source>
        <dbReference type="ARBA" id="ARBA00022723"/>
    </source>
</evidence>
<dbReference type="GO" id="GO:0005524">
    <property type="term" value="F:ATP binding"/>
    <property type="evidence" value="ECO:0007669"/>
    <property type="project" value="UniProtKB-UniRule"/>
</dbReference>
<evidence type="ECO:0000256" key="4">
    <source>
        <dbReference type="ARBA" id="ARBA00022741"/>
    </source>
</evidence>
<dbReference type="Pfam" id="PF02540">
    <property type="entry name" value="NAD_synthase"/>
    <property type="match status" value="2"/>
</dbReference>
<evidence type="ECO:0000256" key="1">
    <source>
        <dbReference type="ARBA" id="ARBA00005859"/>
    </source>
</evidence>
<name>D3FFD0_CONWI</name>
<dbReference type="Proteomes" id="UP000008229">
    <property type="component" value="Chromosome"/>
</dbReference>
<dbReference type="RefSeq" id="WP_012936774.1">
    <property type="nucleotide sequence ID" value="NC_013739.1"/>
</dbReference>
<keyword evidence="7 8" id="KW-0520">NAD</keyword>
<feature type="binding site" evidence="8">
    <location>
        <position position="199"/>
    </location>
    <ligand>
        <name>Mg(2+)</name>
        <dbReference type="ChEBI" id="CHEBI:18420"/>
    </ligand>
</feature>
<organism evidence="12 13">
    <name type="scientific">Conexibacter woesei (strain DSM 14684 / CCUG 47730 / CIP 108061 / JCM 11494 / NBRC 100937 / ID131577)</name>
    <dbReference type="NCBI Taxonomy" id="469383"/>
    <lineage>
        <taxon>Bacteria</taxon>
        <taxon>Bacillati</taxon>
        <taxon>Actinomycetota</taxon>
        <taxon>Thermoleophilia</taxon>
        <taxon>Solirubrobacterales</taxon>
        <taxon>Conexibacteraceae</taxon>
        <taxon>Conexibacter</taxon>
    </lineage>
</organism>
<comment type="pathway">
    <text evidence="8">Cofactor biosynthesis; NAD(+) biosynthesis; NAD(+) from deamido-NAD(+) (ammonia route): step 1/1.</text>
</comment>
<evidence type="ECO:0000313" key="13">
    <source>
        <dbReference type="Proteomes" id="UP000008229"/>
    </source>
</evidence>
<reference evidence="13" key="2">
    <citation type="submission" date="2010-01" db="EMBL/GenBank/DDBJ databases">
        <title>The complete genome of Conexibacter woesei DSM 14684.</title>
        <authorList>
            <consortium name="US DOE Joint Genome Institute (JGI-PGF)"/>
            <person name="Lucas S."/>
            <person name="Copeland A."/>
            <person name="Lapidus A."/>
            <person name="Glavina del Rio T."/>
            <person name="Dalin E."/>
            <person name="Tice H."/>
            <person name="Bruce D."/>
            <person name="Goodwin L."/>
            <person name="Pitluck S."/>
            <person name="Kyrpides N."/>
            <person name="Mavromatis K."/>
            <person name="Ivanova N."/>
            <person name="Mikhailova N."/>
            <person name="Chertkov O."/>
            <person name="Brettin T."/>
            <person name="Detter J.C."/>
            <person name="Han C."/>
            <person name="Larimer F."/>
            <person name="Land M."/>
            <person name="Hauser L."/>
            <person name="Markowitz V."/>
            <person name="Cheng J.-F."/>
            <person name="Hugenholtz P."/>
            <person name="Woyke T."/>
            <person name="Wu D."/>
            <person name="Pukall R."/>
            <person name="Steenblock K."/>
            <person name="Schneider S."/>
            <person name="Klenk H.-P."/>
            <person name="Eisen J.A."/>
        </authorList>
    </citation>
    <scope>NUCLEOTIDE SEQUENCE [LARGE SCALE GENOMIC DNA]</scope>
    <source>
        <strain evidence="13">DSM 14684 / CIP 108061 / JCM 11494 / NBRC 100937 / ID131577</strain>
    </source>
</reference>
<comment type="caution">
    <text evidence="8">Lacks conserved residue(s) required for the propagation of feature annotation.</text>
</comment>
<dbReference type="EC" id="6.3.1.5" evidence="8 10"/>
<keyword evidence="13" id="KW-1185">Reference proteome</keyword>
<protein>
    <recommendedName>
        <fullName evidence="8 10">NH(3)-dependent NAD(+) synthetase</fullName>
        <ecNumber evidence="8 10">6.3.1.5</ecNumber>
    </recommendedName>
</protein>
<dbReference type="SUPFAM" id="SSF52402">
    <property type="entry name" value="Adenine nucleotide alpha hydrolases-like"/>
    <property type="match status" value="1"/>
</dbReference>
<dbReference type="PANTHER" id="PTHR23090">
    <property type="entry name" value="NH 3 /GLUTAMINE-DEPENDENT NAD + SYNTHETASE"/>
    <property type="match status" value="1"/>
</dbReference>
<evidence type="ECO:0000256" key="2">
    <source>
        <dbReference type="ARBA" id="ARBA00022598"/>
    </source>
</evidence>
<dbReference type="EMBL" id="CP001854">
    <property type="protein sequence ID" value="ADB53723.1"/>
    <property type="molecule type" value="Genomic_DNA"/>
</dbReference>
<dbReference type="GO" id="GO:0009435">
    <property type="term" value="P:NAD+ biosynthetic process"/>
    <property type="evidence" value="ECO:0007669"/>
    <property type="project" value="UniProtKB-UniRule"/>
</dbReference>
<dbReference type="eggNOG" id="COG0171">
    <property type="taxonomic scope" value="Bacteria"/>
</dbReference>
<dbReference type="InterPro" id="IPR022310">
    <property type="entry name" value="NAD/GMP_synthase"/>
</dbReference>
<evidence type="ECO:0000259" key="11">
    <source>
        <dbReference type="Pfam" id="PF02540"/>
    </source>
</evidence>
<evidence type="ECO:0000256" key="10">
    <source>
        <dbReference type="RuleBase" id="RU003812"/>
    </source>
</evidence>
<evidence type="ECO:0000256" key="9">
    <source>
        <dbReference type="RuleBase" id="RU003811"/>
    </source>
</evidence>
<comment type="similarity">
    <text evidence="1 8 9">Belongs to the NAD synthetase family.</text>
</comment>
<evidence type="ECO:0000256" key="5">
    <source>
        <dbReference type="ARBA" id="ARBA00022840"/>
    </source>
</evidence>
<feature type="binding site" evidence="8">
    <location>
        <position position="46"/>
    </location>
    <ligand>
        <name>Mg(2+)</name>
        <dbReference type="ChEBI" id="CHEBI:18420"/>
    </ligand>
</feature>
<dbReference type="STRING" id="469383.Cwoe_5317"/>
<feature type="binding site" evidence="8">
    <location>
        <begin position="40"/>
        <end position="47"/>
    </location>
    <ligand>
        <name>ATP</name>
        <dbReference type="ChEBI" id="CHEBI:30616"/>
    </ligand>
</feature>
<reference evidence="12 13" key="1">
    <citation type="journal article" date="2010" name="Stand. Genomic Sci.">
        <title>Complete genome sequence of Conexibacter woesei type strain (ID131577).</title>
        <authorList>
            <person name="Pukall R."/>
            <person name="Lapidus A."/>
            <person name="Glavina Del Rio T."/>
            <person name="Copeland A."/>
            <person name="Tice H."/>
            <person name="Cheng J.-F."/>
            <person name="Lucas S."/>
            <person name="Chen F."/>
            <person name="Nolan M."/>
            <person name="Bruce D."/>
            <person name="Goodwin L."/>
            <person name="Pitluck S."/>
            <person name="Mavromatis K."/>
            <person name="Ivanova N."/>
            <person name="Ovchinnikova G."/>
            <person name="Pati A."/>
            <person name="Chen A."/>
            <person name="Palaniappan K."/>
            <person name="Land M."/>
            <person name="Hauser L."/>
            <person name="Chang Y.-J."/>
            <person name="Jeffries C.D."/>
            <person name="Chain P."/>
            <person name="Meincke L."/>
            <person name="Sims D."/>
            <person name="Brettin T."/>
            <person name="Detter J.C."/>
            <person name="Rohde M."/>
            <person name="Goeker M."/>
            <person name="Bristow J."/>
            <person name="Eisen J.A."/>
            <person name="Markowitz V."/>
            <person name="Kyrpides N.C."/>
            <person name="Klenk H.-P."/>
            <person name="Hugenholtz P."/>
        </authorList>
    </citation>
    <scope>NUCLEOTIDE SEQUENCE [LARGE SCALE GENOMIC DNA]</scope>
    <source>
        <strain evidence="13">DSM 14684 / CIP 108061 / JCM 11494 / NBRC 100937 / ID131577</strain>
    </source>
</reference>
<feature type="binding site" evidence="8">
    <location>
        <position position="214"/>
    </location>
    <ligand>
        <name>deamido-NAD(+)</name>
        <dbReference type="ChEBI" id="CHEBI:58437"/>
        <note>ligand shared between two neighboring subunits</note>
    </ligand>
</feature>
<dbReference type="InterPro" id="IPR014729">
    <property type="entry name" value="Rossmann-like_a/b/a_fold"/>
</dbReference>
<evidence type="ECO:0000313" key="12">
    <source>
        <dbReference type="EMBL" id="ADB53723.1"/>
    </source>
</evidence>
<dbReference type="GO" id="GO:0005737">
    <property type="term" value="C:cytoplasm"/>
    <property type="evidence" value="ECO:0007669"/>
    <property type="project" value="InterPro"/>
</dbReference>
<dbReference type="GO" id="GO:0046872">
    <property type="term" value="F:metal ion binding"/>
    <property type="evidence" value="ECO:0007669"/>
    <property type="project" value="UniProtKB-KW"/>
</dbReference>
<dbReference type="CDD" id="cd00553">
    <property type="entry name" value="NAD_synthase"/>
    <property type="match status" value="1"/>
</dbReference>
<dbReference type="NCBIfam" id="TIGR00552">
    <property type="entry name" value="nadE"/>
    <property type="match status" value="1"/>
</dbReference>
<dbReference type="GO" id="GO:0003952">
    <property type="term" value="F:NAD+ synthase (glutamine-hydrolyzing) activity"/>
    <property type="evidence" value="ECO:0007669"/>
    <property type="project" value="InterPro"/>
</dbReference>
<dbReference type="HAMAP" id="MF_00193">
    <property type="entry name" value="NadE_ammonia_dep"/>
    <property type="match status" value="1"/>
</dbReference>
<feature type="domain" description="NAD/GMP synthase" evidence="11">
    <location>
        <begin position="164"/>
        <end position="296"/>
    </location>
</feature>
<dbReference type="AlphaFoldDB" id="D3FFD0"/>
<evidence type="ECO:0000256" key="6">
    <source>
        <dbReference type="ARBA" id="ARBA00022842"/>
    </source>
</evidence>
<dbReference type="Gene3D" id="3.40.50.620">
    <property type="entry name" value="HUPs"/>
    <property type="match status" value="1"/>
</dbReference>
<dbReference type="KEGG" id="cwo:Cwoe_5317"/>